<gene>
    <name evidence="2" type="ORF">GCM10022393_06940</name>
</gene>
<dbReference type="PANTHER" id="PTHR43245">
    <property type="entry name" value="BIFUNCTIONAL POLYMYXIN RESISTANCE PROTEIN ARNA"/>
    <property type="match status" value="1"/>
</dbReference>
<name>A0ABP7XCA0_9FLAO</name>
<dbReference type="Gene3D" id="3.40.50.720">
    <property type="entry name" value="NAD(P)-binding Rossmann-like Domain"/>
    <property type="match status" value="1"/>
</dbReference>
<dbReference type="InterPro" id="IPR036291">
    <property type="entry name" value="NAD(P)-bd_dom_sf"/>
</dbReference>
<evidence type="ECO:0000313" key="2">
    <source>
        <dbReference type="EMBL" id="GAA4110049.1"/>
    </source>
</evidence>
<dbReference type="SUPFAM" id="SSF51735">
    <property type="entry name" value="NAD(P)-binding Rossmann-fold domains"/>
    <property type="match status" value="1"/>
</dbReference>
<sequence length="366" mass="42038">MNIILTGVTGTLGSKVLHELLEQKADSLETIYVLVRKKQRLTPQKRIDNMLASDATPDFIKNNLSAFQHKIQVIDAIYMLDPAFFLKKNQDNYFIHSAGYVNLSLDPNHKKEIFEENFELTKSIFKKYSEYIRKFIYISTAFSIGEVTGQIDNDYLSSGSGKYRNNYEASKHASEHFLREEANKKGIALQILRPSVLGGNIFDTKFFISKYMVFYLFAKFFYATKSNDTIRIQAGEKVGLNIIPVDYAAKVIVKVFESDIEQLNIVHSKTTPMVSGIKKILDTVGFTNFSITEDMISEAVTFESKLEKFYYQTIGIHLSPYFNSQPHEWDTTLLEKILPIPAYDLEDYLVGAIEYATTNDFKNQRW</sequence>
<dbReference type="InterPro" id="IPR050177">
    <property type="entry name" value="Lipid_A_modif_metabolic_enz"/>
</dbReference>
<protein>
    <submittedName>
        <fullName evidence="2">SDR family oxidoreductase</fullName>
    </submittedName>
</protein>
<dbReference type="RefSeq" id="WP_344924812.1">
    <property type="nucleotide sequence ID" value="NZ_BAABCW010000002.1"/>
</dbReference>
<dbReference type="EMBL" id="BAABCW010000002">
    <property type="protein sequence ID" value="GAA4110049.1"/>
    <property type="molecule type" value="Genomic_DNA"/>
</dbReference>
<evidence type="ECO:0000313" key="3">
    <source>
        <dbReference type="Proteomes" id="UP001500459"/>
    </source>
</evidence>
<accession>A0ABP7XCA0</accession>
<dbReference type="PANTHER" id="PTHR43245:SF51">
    <property type="entry name" value="SHORT CHAIN DEHYDROGENASE_REDUCTASE FAMILY 42E, MEMBER 2"/>
    <property type="match status" value="1"/>
</dbReference>
<proteinExistence type="predicted"/>
<keyword evidence="3" id="KW-1185">Reference proteome</keyword>
<dbReference type="Pfam" id="PF07993">
    <property type="entry name" value="NAD_binding_4"/>
    <property type="match status" value="1"/>
</dbReference>
<organism evidence="2 3">
    <name type="scientific">Aquimarina addita</name>
    <dbReference type="NCBI Taxonomy" id="870485"/>
    <lineage>
        <taxon>Bacteria</taxon>
        <taxon>Pseudomonadati</taxon>
        <taxon>Bacteroidota</taxon>
        <taxon>Flavobacteriia</taxon>
        <taxon>Flavobacteriales</taxon>
        <taxon>Flavobacteriaceae</taxon>
        <taxon>Aquimarina</taxon>
    </lineage>
</organism>
<dbReference type="Proteomes" id="UP001500459">
    <property type="component" value="Unassembled WGS sequence"/>
</dbReference>
<comment type="caution">
    <text evidence="2">The sequence shown here is derived from an EMBL/GenBank/DDBJ whole genome shotgun (WGS) entry which is preliminary data.</text>
</comment>
<dbReference type="InterPro" id="IPR013120">
    <property type="entry name" value="FAR_NAD-bd"/>
</dbReference>
<feature type="domain" description="Thioester reductase (TE)" evidence="1">
    <location>
        <begin position="5"/>
        <end position="252"/>
    </location>
</feature>
<reference evidence="3" key="1">
    <citation type="journal article" date="2019" name="Int. J. Syst. Evol. Microbiol.">
        <title>The Global Catalogue of Microorganisms (GCM) 10K type strain sequencing project: providing services to taxonomists for standard genome sequencing and annotation.</title>
        <authorList>
            <consortium name="The Broad Institute Genomics Platform"/>
            <consortium name="The Broad Institute Genome Sequencing Center for Infectious Disease"/>
            <person name="Wu L."/>
            <person name="Ma J."/>
        </authorList>
    </citation>
    <scope>NUCLEOTIDE SEQUENCE [LARGE SCALE GENOMIC DNA]</scope>
    <source>
        <strain evidence="3">JCM 17106</strain>
    </source>
</reference>
<evidence type="ECO:0000259" key="1">
    <source>
        <dbReference type="Pfam" id="PF07993"/>
    </source>
</evidence>